<protein>
    <submittedName>
        <fullName evidence="2">Pco130702b</fullName>
    </submittedName>
</protein>
<feature type="region of interest" description="Disordered" evidence="1">
    <location>
        <begin position="1"/>
        <end position="43"/>
    </location>
</feature>
<reference evidence="2" key="1">
    <citation type="submission" date="2014-09" db="EMBL/GenBank/DDBJ databases">
        <authorList>
            <person name="Magalhaes I.L.F."/>
            <person name="Oliveira U."/>
            <person name="Santos F.R."/>
            <person name="Vidigal T.H.D.A."/>
            <person name="Brescovit A.D."/>
            <person name="Santos A.J."/>
        </authorList>
    </citation>
    <scope>NUCLEOTIDE SEQUENCE</scope>
    <source>
        <tissue evidence="2">Shoot tissue taken approximately 20 cm above the soil surface</tissue>
    </source>
</reference>
<reference evidence="2" key="2">
    <citation type="journal article" date="2015" name="Data Brief">
        <title>Shoot transcriptome of the giant reed, Arundo donax.</title>
        <authorList>
            <person name="Barrero R.A."/>
            <person name="Guerrero F.D."/>
            <person name="Moolhuijzen P."/>
            <person name="Goolsby J.A."/>
            <person name="Tidwell J."/>
            <person name="Bellgard S.E."/>
            <person name="Bellgard M.I."/>
        </authorList>
    </citation>
    <scope>NUCLEOTIDE SEQUENCE</scope>
    <source>
        <tissue evidence="2">Shoot tissue taken approximately 20 cm above the soil surface</tissue>
    </source>
</reference>
<dbReference type="AlphaFoldDB" id="A0A0A9DUK6"/>
<sequence length="43" mass="4635">MVSSRVSPFAAEENSRAFSVVSTSPPSLRMAASKERHVRVEGS</sequence>
<feature type="compositionally biased region" description="Polar residues" evidence="1">
    <location>
        <begin position="16"/>
        <end position="26"/>
    </location>
</feature>
<organism evidence="2">
    <name type="scientific">Arundo donax</name>
    <name type="common">Giant reed</name>
    <name type="synonym">Donax arundinaceus</name>
    <dbReference type="NCBI Taxonomy" id="35708"/>
    <lineage>
        <taxon>Eukaryota</taxon>
        <taxon>Viridiplantae</taxon>
        <taxon>Streptophyta</taxon>
        <taxon>Embryophyta</taxon>
        <taxon>Tracheophyta</taxon>
        <taxon>Spermatophyta</taxon>
        <taxon>Magnoliopsida</taxon>
        <taxon>Liliopsida</taxon>
        <taxon>Poales</taxon>
        <taxon>Poaceae</taxon>
        <taxon>PACMAD clade</taxon>
        <taxon>Arundinoideae</taxon>
        <taxon>Arundineae</taxon>
        <taxon>Arundo</taxon>
    </lineage>
</organism>
<evidence type="ECO:0000256" key="1">
    <source>
        <dbReference type="SAM" id="MobiDB-lite"/>
    </source>
</evidence>
<dbReference type="EMBL" id="GBRH01205661">
    <property type="protein sequence ID" value="JAD92234.1"/>
    <property type="molecule type" value="Transcribed_RNA"/>
</dbReference>
<name>A0A0A9DUK6_ARUDO</name>
<accession>A0A0A9DUK6</accession>
<feature type="compositionally biased region" description="Basic and acidic residues" evidence="1">
    <location>
        <begin position="32"/>
        <end position="43"/>
    </location>
</feature>
<proteinExistence type="predicted"/>
<evidence type="ECO:0000313" key="2">
    <source>
        <dbReference type="EMBL" id="JAD92234.1"/>
    </source>
</evidence>